<keyword evidence="2" id="KW-0812">Transmembrane</keyword>
<evidence type="ECO:0008006" key="5">
    <source>
        <dbReference type="Google" id="ProtNLM"/>
    </source>
</evidence>
<feature type="transmembrane region" description="Helical" evidence="2">
    <location>
        <begin position="342"/>
        <end position="367"/>
    </location>
</feature>
<sequence>MDSNKHHASQLSPHDPGGPSSIEMVNLNAPELAEADNSPEPSSSAWHPRITPYRLVNLLVPICIGTAKAAASQRGSSTVPTTLEWVSGVVVFLVLFHAGSYEAKVHIPLFIAWAFKKDCMGLVWELFRFLSIPPPKYNFEEYIGPNTGHIVTSYRLLVSSTVMFFGFIKATLTYSGSSTGATWVEWTLGVVITSVLYFIGLYENNSSGLWPTFFGKNRADAVRSGLKGTSKALIIGTSLVLMALMIFIKRPKDALTEADLPVLLGGYNHAINFIVEGIFVCFFLLGLVILFAGLRSVVEDLGDRIPQSIRSRSEHAFQTVSNIPLRLVRPLLGFAHTMRHTITLLGSIAFFAIWASVVVGVMYRISINDIKVPSRWNPFMYFSMCFLGLVLLVPWVFGFWWAIRGVGSALRHSLPVLAIQLVLTSLMQFNYAFGELRDSLQVPPV</sequence>
<keyword evidence="2" id="KW-0472">Membrane</keyword>
<organism evidence="3 4">
    <name type="scientific">Galerina marginata (strain CBS 339.88)</name>
    <dbReference type="NCBI Taxonomy" id="685588"/>
    <lineage>
        <taxon>Eukaryota</taxon>
        <taxon>Fungi</taxon>
        <taxon>Dikarya</taxon>
        <taxon>Basidiomycota</taxon>
        <taxon>Agaricomycotina</taxon>
        <taxon>Agaricomycetes</taxon>
        <taxon>Agaricomycetidae</taxon>
        <taxon>Agaricales</taxon>
        <taxon>Agaricineae</taxon>
        <taxon>Strophariaceae</taxon>
        <taxon>Galerina</taxon>
    </lineage>
</organism>
<keyword evidence="2" id="KW-1133">Transmembrane helix</keyword>
<name>A0A067TKE8_GALM3</name>
<proteinExistence type="predicted"/>
<dbReference type="HOGENOM" id="CLU_050559_0_0_1"/>
<feature type="transmembrane region" description="Helical" evidence="2">
    <location>
        <begin position="232"/>
        <end position="250"/>
    </location>
</feature>
<feature type="transmembrane region" description="Helical" evidence="2">
    <location>
        <begin position="379"/>
        <end position="402"/>
    </location>
</feature>
<evidence type="ECO:0000256" key="1">
    <source>
        <dbReference type="SAM" id="MobiDB-lite"/>
    </source>
</evidence>
<dbReference type="Proteomes" id="UP000027222">
    <property type="component" value="Unassembled WGS sequence"/>
</dbReference>
<feature type="transmembrane region" description="Helical" evidence="2">
    <location>
        <begin position="156"/>
        <end position="177"/>
    </location>
</feature>
<feature type="region of interest" description="Disordered" evidence="1">
    <location>
        <begin position="1"/>
        <end position="23"/>
    </location>
</feature>
<dbReference type="AlphaFoldDB" id="A0A067TKE8"/>
<accession>A0A067TKE8</accession>
<evidence type="ECO:0000256" key="2">
    <source>
        <dbReference type="SAM" id="Phobius"/>
    </source>
</evidence>
<keyword evidence="4" id="KW-1185">Reference proteome</keyword>
<evidence type="ECO:0000313" key="3">
    <source>
        <dbReference type="EMBL" id="KDR80384.1"/>
    </source>
</evidence>
<reference evidence="4" key="1">
    <citation type="journal article" date="2014" name="Proc. Natl. Acad. Sci. U.S.A.">
        <title>Extensive sampling of basidiomycete genomes demonstrates inadequacy of the white-rot/brown-rot paradigm for wood decay fungi.</title>
        <authorList>
            <person name="Riley R."/>
            <person name="Salamov A.A."/>
            <person name="Brown D.W."/>
            <person name="Nagy L.G."/>
            <person name="Floudas D."/>
            <person name="Held B.W."/>
            <person name="Levasseur A."/>
            <person name="Lombard V."/>
            <person name="Morin E."/>
            <person name="Otillar R."/>
            <person name="Lindquist E.A."/>
            <person name="Sun H."/>
            <person name="LaButti K.M."/>
            <person name="Schmutz J."/>
            <person name="Jabbour D."/>
            <person name="Luo H."/>
            <person name="Baker S.E."/>
            <person name="Pisabarro A.G."/>
            <person name="Walton J.D."/>
            <person name="Blanchette R.A."/>
            <person name="Henrissat B."/>
            <person name="Martin F."/>
            <person name="Cullen D."/>
            <person name="Hibbett D.S."/>
            <person name="Grigoriev I.V."/>
        </authorList>
    </citation>
    <scope>NUCLEOTIDE SEQUENCE [LARGE SCALE GENOMIC DNA]</scope>
    <source>
        <strain evidence="4">CBS 339.88</strain>
    </source>
</reference>
<gene>
    <name evidence="3" type="ORF">GALMADRAFT_242782</name>
</gene>
<feature type="transmembrane region" description="Helical" evidence="2">
    <location>
        <begin position="270"/>
        <end position="294"/>
    </location>
</feature>
<evidence type="ECO:0000313" key="4">
    <source>
        <dbReference type="Proteomes" id="UP000027222"/>
    </source>
</evidence>
<feature type="transmembrane region" description="Helical" evidence="2">
    <location>
        <begin position="183"/>
        <end position="202"/>
    </location>
</feature>
<dbReference type="EMBL" id="KL142372">
    <property type="protein sequence ID" value="KDR80384.1"/>
    <property type="molecule type" value="Genomic_DNA"/>
</dbReference>
<protein>
    <recommendedName>
        <fullName evidence="5">Transmembrane protein</fullName>
    </recommendedName>
</protein>
<dbReference type="OrthoDB" id="3268450at2759"/>